<comment type="caution">
    <text evidence="2">The sequence shown here is derived from an EMBL/GenBank/DDBJ whole genome shotgun (WGS) entry which is preliminary data.</text>
</comment>
<proteinExistence type="predicted"/>
<feature type="transmembrane region" description="Helical" evidence="1">
    <location>
        <begin position="64"/>
        <end position="82"/>
    </location>
</feature>
<feature type="transmembrane region" description="Helical" evidence="1">
    <location>
        <begin position="102"/>
        <end position="126"/>
    </location>
</feature>
<evidence type="ECO:0000313" key="3">
    <source>
        <dbReference type="Proteomes" id="UP000317167"/>
    </source>
</evidence>
<dbReference type="RefSeq" id="WP_143459574.1">
    <property type="nucleotide sequence ID" value="NZ_RIGC01000205.1"/>
</dbReference>
<dbReference type="EMBL" id="VJWV01000009">
    <property type="protein sequence ID" value="TRW72925.1"/>
    <property type="molecule type" value="Genomic_DNA"/>
</dbReference>
<reference evidence="2 3" key="1">
    <citation type="submission" date="2019-07" db="EMBL/GenBank/DDBJ databases">
        <title>Draft genome of 7 Lactococcus lactis strains isolated from an artisanal cheese production.</title>
        <authorList>
            <person name="Biolcati F."/>
            <person name="Bottero M.T."/>
            <person name="Dalmasso A."/>
            <person name="Mcauliffe O."/>
        </authorList>
    </citation>
    <scope>NUCLEOTIDE SEQUENCE [LARGE SCALE GENOMIC DNA]</scope>
    <source>
        <strain evidence="2 3">MRS45.2</strain>
    </source>
</reference>
<accession>A0A552Z098</accession>
<evidence type="ECO:0000256" key="1">
    <source>
        <dbReference type="SAM" id="Phobius"/>
    </source>
</evidence>
<organism evidence="2 3">
    <name type="scientific">Lactococcus lactis</name>
    <dbReference type="NCBI Taxonomy" id="1358"/>
    <lineage>
        <taxon>Bacteria</taxon>
        <taxon>Bacillati</taxon>
        <taxon>Bacillota</taxon>
        <taxon>Bacilli</taxon>
        <taxon>Lactobacillales</taxon>
        <taxon>Streptococcaceae</taxon>
        <taxon>Lactococcus</taxon>
    </lineage>
</organism>
<gene>
    <name evidence="2" type="ORF">FNJ53_10090</name>
</gene>
<sequence length="181" mass="21358">MIQNLRRLKEHYRKFRYFKNYDFIDKVNIYHNEIIILSCVIFVCLYMTKIFSTIRNTISDTITFSSIILGILGVLIGILIGLEENSTFFKKAKKFDKSKSIYSILITKMRNAFLTNIVFIAFTIAFDMMPSINMWVIKTTVLFIWGYLFLKTIWQVWYLIILIVKIAVFVDQDSPSNNKKS</sequence>
<keyword evidence="1" id="KW-0812">Transmembrane</keyword>
<dbReference type="AlphaFoldDB" id="A0A552Z098"/>
<keyword evidence="1" id="KW-0472">Membrane</keyword>
<feature type="transmembrane region" description="Helical" evidence="1">
    <location>
        <begin position="34"/>
        <end position="52"/>
    </location>
</feature>
<dbReference type="Proteomes" id="UP000317167">
    <property type="component" value="Unassembled WGS sequence"/>
</dbReference>
<evidence type="ECO:0000313" key="2">
    <source>
        <dbReference type="EMBL" id="TRW72925.1"/>
    </source>
</evidence>
<name>A0A552Z098_9LACT</name>
<keyword evidence="1" id="KW-1133">Transmembrane helix</keyword>
<protein>
    <submittedName>
        <fullName evidence="2">Uncharacterized protein</fullName>
    </submittedName>
</protein>